<dbReference type="EMBL" id="CAJNOC010002530">
    <property type="protein sequence ID" value="CAF0938517.1"/>
    <property type="molecule type" value="Genomic_DNA"/>
</dbReference>
<dbReference type="SMART" id="SM00367">
    <property type="entry name" value="LRR_CC"/>
    <property type="match status" value="8"/>
</dbReference>
<evidence type="ECO:0000259" key="1">
    <source>
        <dbReference type="Pfam" id="PF25372"/>
    </source>
</evidence>
<dbReference type="InterPro" id="IPR006553">
    <property type="entry name" value="Leu-rich_rpt_Cys-con_subtyp"/>
</dbReference>
<reference evidence="2" key="1">
    <citation type="submission" date="2021-02" db="EMBL/GenBank/DDBJ databases">
        <authorList>
            <person name="Nowell W R."/>
        </authorList>
    </citation>
    <scope>NUCLEOTIDE SEQUENCE</scope>
    <source>
        <strain evidence="2">Ploen Becks lab</strain>
    </source>
</reference>
<dbReference type="OrthoDB" id="27842at2759"/>
<evidence type="ECO:0000313" key="2">
    <source>
        <dbReference type="EMBL" id="CAF0938517.1"/>
    </source>
</evidence>
<dbReference type="GO" id="GO:0019005">
    <property type="term" value="C:SCF ubiquitin ligase complex"/>
    <property type="evidence" value="ECO:0007669"/>
    <property type="project" value="TreeGrafter"/>
</dbReference>
<dbReference type="SUPFAM" id="SSF52047">
    <property type="entry name" value="RNI-like"/>
    <property type="match status" value="2"/>
</dbReference>
<dbReference type="PANTHER" id="PTHR13318">
    <property type="entry name" value="PARTNER OF PAIRED, ISOFORM B-RELATED"/>
    <property type="match status" value="1"/>
</dbReference>
<organism evidence="2 3">
    <name type="scientific">Brachionus calyciflorus</name>
    <dbReference type="NCBI Taxonomy" id="104777"/>
    <lineage>
        <taxon>Eukaryota</taxon>
        <taxon>Metazoa</taxon>
        <taxon>Spiralia</taxon>
        <taxon>Gnathifera</taxon>
        <taxon>Rotifera</taxon>
        <taxon>Eurotatoria</taxon>
        <taxon>Monogononta</taxon>
        <taxon>Pseudotrocha</taxon>
        <taxon>Ploima</taxon>
        <taxon>Brachionidae</taxon>
        <taxon>Brachionus</taxon>
    </lineage>
</organism>
<gene>
    <name evidence="2" type="ORF">OXX778_LOCUS13300</name>
</gene>
<dbReference type="InterPro" id="IPR057207">
    <property type="entry name" value="FBXL15_LRR"/>
</dbReference>
<accession>A0A814CD29</accession>
<dbReference type="Pfam" id="PF25372">
    <property type="entry name" value="DUF7885"/>
    <property type="match status" value="1"/>
</dbReference>
<sequence length="461" mass="52391">MDNKLEFLNAEKSSAVFYVVKFKIDAKNKDGTIRWRCLHNLVNLVINNMHISLRKSLENLRSHKLNFVDLSFCSEVLDEDLWFLCKNNSNIQTLRLTHCTKLTNSGIGLALNMLKNLRNLDLEGIKDSGPYFYDLNSGFNPIKKLINISFCGSNSLDMTEMKDFFKSCPSIKELNIYYSNIGSNSIRMNLVKDNHPLLVLPQSLISLSLYRPIITDPNILINSLKRLENLKDLSLFCVECLDDNYFTELLKSIGNQLRSIKLGGYMSLNNQLGDQSIESIGQYCKNLENISFELFSLRADFKNLETLFLCTETSAKLKSVNFSACRAINRSLLVKFGLNCKNIIKLDFSGLDKIIDDDLISILALNLNQLEYIDLKACSNCTDNGIVALASNCPLKCLVLSGLYKLTDKSLYTMGNFLEKSLEELYLAGCLKLTQTAIIYLLTRCTNRLNFQPNVYKFNLQ</sequence>
<dbReference type="InterPro" id="IPR032675">
    <property type="entry name" value="LRR_dom_sf"/>
</dbReference>
<feature type="domain" description="F-box/LRR-repeat protein 15-like leucin rich repeat" evidence="1">
    <location>
        <begin position="253"/>
        <end position="447"/>
    </location>
</feature>
<comment type="caution">
    <text evidence="2">The sequence shown here is derived from an EMBL/GenBank/DDBJ whole genome shotgun (WGS) entry which is preliminary data.</text>
</comment>
<protein>
    <recommendedName>
        <fullName evidence="1">F-box/LRR-repeat protein 15-like leucin rich repeat domain-containing protein</fullName>
    </recommendedName>
</protein>
<dbReference type="GO" id="GO:0031146">
    <property type="term" value="P:SCF-dependent proteasomal ubiquitin-dependent protein catabolic process"/>
    <property type="evidence" value="ECO:0007669"/>
    <property type="project" value="TreeGrafter"/>
</dbReference>
<proteinExistence type="predicted"/>
<name>A0A814CD29_9BILA</name>
<keyword evidence="3" id="KW-1185">Reference proteome</keyword>
<dbReference type="AlphaFoldDB" id="A0A814CD29"/>
<evidence type="ECO:0000313" key="3">
    <source>
        <dbReference type="Proteomes" id="UP000663879"/>
    </source>
</evidence>
<dbReference type="Gene3D" id="3.80.10.10">
    <property type="entry name" value="Ribonuclease Inhibitor"/>
    <property type="match status" value="2"/>
</dbReference>
<dbReference type="Proteomes" id="UP000663879">
    <property type="component" value="Unassembled WGS sequence"/>
</dbReference>